<evidence type="ECO:0000313" key="2">
    <source>
        <dbReference type="EMBL" id="AWH83613.1"/>
    </source>
</evidence>
<feature type="signal peptide" evidence="1">
    <location>
        <begin position="1"/>
        <end position="21"/>
    </location>
</feature>
<proteinExistence type="predicted"/>
<name>A0A2S1QTA3_9FLAO</name>
<dbReference type="Proteomes" id="UP000244929">
    <property type="component" value="Chromosome"/>
</dbReference>
<feature type="chain" id="PRO_5015639257" description="Lipoprotein" evidence="1">
    <location>
        <begin position="22"/>
        <end position="128"/>
    </location>
</feature>
<sequence length="128" mass="14225">MKKIALLFALTAILASCNTRYEQDNDEKGNITRKTTEKTPFKNTELEMKGTITFNDAGTEITGISNGGYVKYISNEMALEARPGKNGTVGILIHEDGNEVPSQSEKGKELLEDAIGRMQHLQEKYNQE</sequence>
<dbReference type="PROSITE" id="PS51257">
    <property type="entry name" value="PROKAR_LIPOPROTEIN"/>
    <property type="match status" value="1"/>
</dbReference>
<organism evidence="2 3">
    <name type="scientific">Flavobacterium album</name>
    <dbReference type="NCBI Taxonomy" id="2175091"/>
    <lineage>
        <taxon>Bacteria</taxon>
        <taxon>Pseudomonadati</taxon>
        <taxon>Bacteroidota</taxon>
        <taxon>Flavobacteriia</taxon>
        <taxon>Flavobacteriales</taxon>
        <taxon>Flavobacteriaceae</taxon>
        <taxon>Flavobacterium</taxon>
    </lineage>
</organism>
<reference evidence="2 3" key="1">
    <citation type="submission" date="2018-04" db="EMBL/GenBank/DDBJ databases">
        <title>Genome sequencing of Flavobacterium sp. HYN0059.</title>
        <authorList>
            <person name="Yi H."/>
            <person name="Baek C."/>
        </authorList>
    </citation>
    <scope>NUCLEOTIDE SEQUENCE [LARGE SCALE GENOMIC DNA]</scope>
    <source>
        <strain evidence="2 3">HYN0059</strain>
    </source>
</reference>
<evidence type="ECO:0000256" key="1">
    <source>
        <dbReference type="SAM" id="SignalP"/>
    </source>
</evidence>
<evidence type="ECO:0000313" key="3">
    <source>
        <dbReference type="Proteomes" id="UP000244929"/>
    </source>
</evidence>
<dbReference type="AlphaFoldDB" id="A0A2S1QTA3"/>
<accession>A0A2S1QTA3</accession>
<dbReference type="KEGG" id="falb:HYN59_00105"/>
<dbReference type="EMBL" id="CP029186">
    <property type="protein sequence ID" value="AWH83613.1"/>
    <property type="molecule type" value="Genomic_DNA"/>
</dbReference>
<dbReference type="RefSeq" id="WP_108776329.1">
    <property type="nucleotide sequence ID" value="NZ_CP029186.1"/>
</dbReference>
<keyword evidence="1" id="KW-0732">Signal</keyword>
<gene>
    <name evidence="2" type="ORF">HYN59_00105</name>
</gene>
<keyword evidence="3" id="KW-1185">Reference proteome</keyword>
<protein>
    <recommendedName>
        <fullName evidence="4">Lipoprotein</fullName>
    </recommendedName>
</protein>
<evidence type="ECO:0008006" key="4">
    <source>
        <dbReference type="Google" id="ProtNLM"/>
    </source>
</evidence>